<keyword evidence="11 17" id="KW-0472">Membrane</keyword>
<evidence type="ECO:0000313" key="20">
    <source>
        <dbReference type="Proteomes" id="UP000033101"/>
    </source>
</evidence>
<dbReference type="PROSITE" id="PS51711">
    <property type="entry name" value="G_FEOB"/>
    <property type="match status" value="1"/>
</dbReference>
<feature type="binding site" evidence="15">
    <location>
        <position position="47"/>
    </location>
    <ligand>
        <name>Mg(2+)</name>
        <dbReference type="ChEBI" id="CHEBI:18420"/>
        <label>2</label>
    </ligand>
</feature>
<feature type="transmembrane region" description="Helical" evidence="17">
    <location>
        <begin position="686"/>
        <end position="712"/>
    </location>
</feature>
<reference evidence="19 20" key="1">
    <citation type="submission" date="2014-07" db="EMBL/GenBank/DDBJ databases">
        <title>Methanogenic archaea and the global carbon cycle.</title>
        <authorList>
            <person name="Henriksen J.R."/>
            <person name="Luke J."/>
            <person name="Reinhart S."/>
            <person name="Benedict M.N."/>
            <person name="Youngblut N.D."/>
            <person name="Metcalf M.E."/>
            <person name="Whitaker R.J."/>
            <person name="Metcalf W.W."/>
        </authorList>
    </citation>
    <scope>NUCLEOTIDE SEQUENCE [LARGE SCALE GENOMIC DNA]</scope>
    <source>
        <strain evidence="19 20">HB-1</strain>
    </source>
</reference>
<feature type="region of interest" description="Disordered" evidence="16">
    <location>
        <begin position="242"/>
        <end position="265"/>
    </location>
</feature>
<dbReference type="InterPro" id="IPR041069">
    <property type="entry name" value="FeoB_Cyto"/>
</dbReference>
<evidence type="ECO:0000256" key="7">
    <source>
        <dbReference type="ARBA" id="ARBA00022989"/>
    </source>
</evidence>
<keyword evidence="9" id="KW-0406">Ion transport</keyword>
<dbReference type="NCBIfam" id="TIGR00437">
    <property type="entry name" value="feoB"/>
    <property type="match status" value="1"/>
</dbReference>
<dbReference type="NCBIfam" id="TIGR00231">
    <property type="entry name" value="small_GTP"/>
    <property type="match status" value="1"/>
</dbReference>
<feature type="compositionally biased region" description="Basic and acidic residues" evidence="16">
    <location>
        <begin position="246"/>
        <end position="265"/>
    </location>
</feature>
<dbReference type="PATRIC" id="fig|1434110.4.peg.4998"/>
<feature type="transmembrane region" description="Helical" evidence="17">
    <location>
        <begin position="344"/>
        <end position="363"/>
    </location>
</feature>
<evidence type="ECO:0000256" key="13">
    <source>
        <dbReference type="NCBIfam" id="TIGR00437"/>
    </source>
</evidence>
<dbReference type="Pfam" id="PF02421">
    <property type="entry name" value="FeoB_N"/>
    <property type="match status" value="1"/>
</dbReference>
<dbReference type="EMBL" id="CP009516">
    <property type="protein sequence ID" value="AKB80410.1"/>
    <property type="molecule type" value="Genomic_DNA"/>
</dbReference>
<dbReference type="Pfam" id="PF17910">
    <property type="entry name" value="FeoB_Cyto"/>
    <property type="match status" value="1"/>
</dbReference>
<dbReference type="Gene3D" id="1.10.287.1770">
    <property type="match status" value="1"/>
</dbReference>
<dbReference type="OrthoDB" id="85305at2157"/>
<dbReference type="HOGENOM" id="CLU_013350_6_0_2"/>
<comment type="subcellular location">
    <subcellularLocation>
        <location evidence="1">Cell membrane</location>
        <topology evidence="1">Multi-pass membrane protein</topology>
    </subcellularLocation>
</comment>
<dbReference type="CDD" id="cd01879">
    <property type="entry name" value="FeoB"/>
    <property type="match status" value="1"/>
</dbReference>
<feature type="transmembrane region" description="Helical" evidence="17">
    <location>
        <begin position="461"/>
        <end position="483"/>
    </location>
</feature>
<dbReference type="PANTHER" id="PTHR43185">
    <property type="entry name" value="FERROUS IRON TRANSPORT PROTEIN B"/>
    <property type="match status" value="1"/>
</dbReference>
<dbReference type="InterPro" id="IPR005225">
    <property type="entry name" value="Small_GTP-bd"/>
</dbReference>
<keyword evidence="15" id="KW-0479">Metal-binding</keyword>
<dbReference type="PRINTS" id="PR00326">
    <property type="entry name" value="GTP1OBG"/>
</dbReference>
<keyword evidence="20" id="KW-1185">Reference proteome</keyword>
<feature type="domain" description="FeoB-type G" evidence="18">
    <location>
        <begin position="25"/>
        <end position="187"/>
    </location>
</feature>
<evidence type="ECO:0000256" key="1">
    <source>
        <dbReference type="ARBA" id="ARBA00004651"/>
    </source>
</evidence>
<feature type="binding site" evidence="14">
    <location>
        <begin position="57"/>
        <end position="61"/>
    </location>
    <ligand>
        <name>GTP</name>
        <dbReference type="ChEBI" id="CHEBI:37565"/>
        <label>1</label>
    </ligand>
</feature>
<dbReference type="Gene3D" id="3.40.50.300">
    <property type="entry name" value="P-loop containing nucleotide triphosphate hydrolases"/>
    <property type="match status" value="1"/>
</dbReference>
<dbReference type="InterPro" id="IPR030389">
    <property type="entry name" value="G_FEOB_dom"/>
</dbReference>
<dbReference type="InterPro" id="IPR011642">
    <property type="entry name" value="Gate_dom"/>
</dbReference>
<feature type="transmembrane region" description="Helical" evidence="17">
    <location>
        <begin position="495"/>
        <end position="519"/>
    </location>
</feature>
<gene>
    <name evidence="19" type="ORF">MSHOH_3927</name>
</gene>
<dbReference type="Proteomes" id="UP000033101">
    <property type="component" value="Chromosome"/>
</dbReference>
<dbReference type="InterPro" id="IPR003373">
    <property type="entry name" value="Fe2_transport_prot-B"/>
</dbReference>
<dbReference type="GO" id="GO:0015093">
    <property type="term" value="F:ferrous iron transmembrane transporter activity"/>
    <property type="evidence" value="ECO:0007669"/>
    <property type="project" value="UniProtKB-UniRule"/>
</dbReference>
<evidence type="ECO:0000256" key="12">
    <source>
        <dbReference type="ARBA" id="ARBA00031200"/>
    </source>
</evidence>
<keyword evidence="6 14" id="KW-0547">Nucleotide-binding</keyword>
<keyword evidence="3" id="KW-1003">Cell membrane</keyword>
<evidence type="ECO:0000256" key="15">
    <source>
        <dbReference type="PIRSR" id="PIRSR603373-2"/>
    </source>
</evidence>
<dbReference type="STRING" id="1434110.MSHOH_3927"/>
<dbReference type="KEGG" id="mhor:MSHOH_3927"/>
<dbReference type="InterPro" id="IPR006073">
    <property type="entry name" value="GTP-bd"/>
</dbReference>
<proteinExistence type="predicted"/>
<keyword evidence="15" id="KW-0460">Magnesium</keyword>
<evidence type="ECO:0000256" key="11">
    <source>
        <dbReference type="ARBA" id="ARBA00023136"/>
    </source>
</evidence>
<dbReference type="InterPro" id="IPR050860">
    <property type="entry name" value="FeoB_GTPase"/>
</dbReference>
<dbReference type="GO" id="GO:0046872">
    <property type="term" value="F:metal ion binding"/>
    <property type="evidence" value="ECO:0007669"/>
    <property type="project" value="UniProtKB-KW"/>
</dbReference>
<dbReference type="Pfam" id="PF07664">
    <property type="entry name" value="FeoB_C"/>
    <property type="match status" value="1"/>
</dbReference>
<evidence type="ECO:0000256" key="6">
    <source>
        <dbReference type="ARBA" id="ARBA00022741"/>
    </source>
</evidence>
<dbReference type="GO" id="GO:0005886">
    <property type="term" value="C:plasma membrane"/>
    <property type="evidence" value="ECO:0007669"/>
    <property type="project" value="UniProtKB-SubCell"/>
</dbReference>
<evidence type="ECO:0000256" key="3">
    <source>
        <dbReference type="ARBA" id="ARBA00022475"/>
    </source>
</evidence>
<dbReference type="GO" id="GO:0005525">
    <property type="term" value="F:GTP binding"/>
    <property type="evidence" value="ECO:0007669"/>
    <property type="project" value="UniProtKB-KW"/>
</dbReference>
<dbReference type="InterPro" id="IPR027417">
    <property type="entry name" value="P-loop_NTPase"/>
</dbReference>
<feature type="binding site" evidence="15">
    <location>
        <position position="44"/>
    </location>
    <ligand>
        <name>Mg(2+)</name>
        <dbReference type="ChEBI" id="CHEBI:18420"/>
        <label>2</label>
    </ligand>
</feature>
<feature type="binding site" evidence="14">
    <location>
        <begin position="138"/>
        <end position="141"/>
    </location>
    <ligand>
        <name>GTP</name>
        <dbReference type="ChEBI" id="CHEBI:37565"/>
        <label>1</label>
    </ligand>
</feature>
<feature type="transmembrane region" description="Helical" evidence="17">
    <location>
        <begin position="419"/>
        <end position="441"/>
    </location>
</feature>
<name>A0A0E3WUI6_9EURY</name>
<keyword evidence="2" id="KW-0813">Transport</keyword>
<evidence type="ECO:0000313" key="19">
    <source>
        <dbReference type="EMBL" id="AKB80410.1"/>
    </source>
</evidence>
<dbReference type="InterPro" id="IPR011640">
    <property type="entry name" value="Fe2_transport_prot_B_C"/>
</dbReference>
<evidence type="ECO:0000259" key="18">
    <source>
        <dbReference type="PROSITE" id="PS51711"/>
    </source>
</evidence>
<feature type="transmembrane region" description="Helical" evidence="17">
    <location>
        <begin position="525"/>
        <end position="544"/>
    </location>
</feature>
<feature type="binding site" evidence="15">
    <location>
        <position position="46"/>
    </location>
    <ligand>
        <name>Mg(2+)</name>
        <dbReference type="ChEBI" id="CHEBI:18420"/>
        <label>2</label>
    </ligand>
</feature>
<dbReference type="SUPFAM" id="SSF52540">
    <property type="entry name" value="P-loop containing nucleoside triphosphate hydrolases"/>
    <property type="match status" value="1"/>
</dbReference>
<evidence type="ECO:0000256" key="9">
    <source>
        <dbReference type="ARBA" id="ARBA00023065"/>
    </source>
</evidence>
<keyword evidence="8" id="KW-0408">Iron</keyword>
<feature type="binding site" evidence="14">
    <location>
        <begin position="32"/>
        <end position="39"/>
    </location>
    <ligand>
        <name>GTP</name>
        <dbReference type="ChEBI" id="CHEBI:37565"/>
        <label>1</label>
    </ligand>
</feature>
<evidence type="ECO:0000256" key="8">
    <source>
        <dbReference type="ARBA" id="ARBA00023004"/>
    </source>
</evidence>
<keyword evidence="5 17" id="KW-0812">Transmembrane</keyword>
<protein>
    <recommendedName>
        <fullName evidence="12 13">Ferrous iron transport protein B</fullName>
    </recommendedName>
</protein>
<evidence type="ECO:0000256" key="17">
    <source>
        <dbReference type="SAM" id="Phobius"/>
    </source>
</evidence>
<evidence type="ECO:0000256" key="10">
    <source>
        <dbReference type="ARBA" id="ARBA00023134"/>
    </source>
</evidence>
<feature type="transmembrane region" description="Helical" evidence="17">
    <location>
        <begin position="654"/>
        <end position="674"/>
    </location>
</feature>
<accession>A0A0E3WUI6</accession>
<evidence type="ECO:0000256" key="2">
    <source>
        <dbReference type="ARBA" id="ARBA00022448"/>
    </source>
</evidence>
<organism evidence="19 20">
    <name type="scientific">Methanosarcina horonobensis HB-1 = JCM 15518</name>
    <dbReference type="NCBI Taxonomy" id="1434110"/>
    <lineage>
        <taxon>Archaea</taxon>
        <taxon>Methanobacteriati</taxon>
        <taxon>Methanobacteriota</taxon>
        <taxon>Stenosarchaea group</taxon>
        <taxon>Methanomicrobia</taxon>
        <taxon>Methanosarcinales</taxon>
        <taxon>Methanosarcinaceae</taxon>
        <taxon>Methanosarcina</taxon>
    </lineage>
</organism>
<feature type="binding site" evidence="14">
    <location>
        <begin position="78"/>
        <end position="81"/>
    </location>
    <ligand>
        <name>GTP</name>
        <dbReference type="ChEBI" id="CHEBI:37565"/>
        <label>1</label>
    </ligand>
</feature>
<sequence>MKLPLICPEKECCRGKSECTPGKGLPKIVLVGSPNVGKSSLFNSLSGSYTVVSNYPGTSVEISRGKGRIGEREYEIIDTPGMYSLLPVSEEERVSQCLLFDEKTFVCLHVVDAKNLRRMLSFTLQLLEAELPLILVLNMMDEAEERGVEIDIQGLSRALGIPVVGTVSSEGKGIEELKTSIMEFTHKKEERISHEIDYGQTVEPYISEMESLLETAEETGISKRALALLLLQGDRTALNVISSPEETYRDESEKGQSEKSKSGKNDFEKFQRLAEIASEKAGIPLPYLFTLKRQELVNEIVEQIMEIQDKEKEIKEQKTGQKAKTEKRKKARKKVLLAENIDSVLTHPLLGIPVLLLVLYFGLYRFVGVFAAGTLVDFLENTVFGEHINPFVTEWFTSLVPYPALQDLFVGEYGIFTQAVTYAIALILPIVGAFFLVFSIIEDTGYLPRLGLLLDSMFKKIGLSGRAVIPMVLGFGCSTMATMVTRTLETKRERLISTVLLALAIPCSAQLGIILSILSENPDGLLIWAGVVGLEFIFIGYLAARLLPGEAPTFILEMPPLRIPQLSNIAVKTYSRMHWYFLEVLPLFVLASVLIWIGRLTGLFALALKVMEYPTVWIGLPSDAADIFLFGFFRRDFGAAGLYGMHDAGLLTGVQLVVAAVTLTLFMPCIAQFMMTVKERGFKMALAISGFIFPSAFLAGFIVNTLLTALGVKL</sequence>
<dbReference type="GeneID" id="24833296"/>
<evidence type="ECO:0000256" key="4">
    <source>
        <dbReference type="ARBA" id="ARBA00022496"/>
    </source>
</evidence>
<keyword evidence="7 17" id="KW-1133">Transmembrane helix</keyword>
<feature type="transmembrane region" description="Helical" evidence="17">
    <location>
        <begin position="584"/>
        <end position="608"/>
    </location>
</feature>
<evidence type="ECO:0000256" key="5">
    <source>
        <dbReference type="ARBA" id="ARBA00022692"/>
    </source>
</evidence>
<dbReference type="PANTHER" id="PTHR43185:SF1">
    <property type="entry name" value="FE(2+) TRANSPORTER FEOB"/>
    <property type="match status" value="1"/>
</dbReference>
<dbReference type="Pfam" id="PF07670">
    <property type="entry name" value="Gate"/>
    <property type="match status" value="2"/>
</dbReference>
<feature type="binding site" evidence="15">
    <location>
        <position position="43"/>
    </location>
    <ligand>
        <name>Mg(2+)</name>
        <dbReference type="ChEBI" id="CHEBI:18420"/>
        <label>2</label>
    </ligand>
</feature>
<keyword evidence="4" id="KW-0410">Iron transport</keyword>
<dbReference type="RefSeq" id="WP_048142636.1">
    <property type="nucleotide sequence ID" value="NZ_CP009516.1"/>
</dbReference>
<evidence type="ECO:0000256" key="16">
    <source>
        <dbReference type="SAM" id="MobiDB-lite"/>
    </source>
</evidence>
<evidence type="ECO:0000256" key="14">
    <source>
        <dbReference type="PIRSR" id="PIRSR603373-1"/>
    </source>
</evidence>
<keyword evidence="10 14" id="KW-0342">GTP-binding</keyword>
<dbReference type="AlphaFoldDB" id="A0A0E3WUI6"/>